<dbReference type="InterPro" id="IPR042217">
    <property type="entry name" value="T4SS_VirB10/TrbI"/>
</dbReference>
<feature type="region of interest" description="Disordered" evidence="6">
    <location>
        <begin position="81"/>
        <end position="168"/>
    </location>
</feature>
<evidence type="ECO:0000256" key="1">
    <source>
        <dbReference type="ARBA" id="ARBA00004167"/>
    </source>
</evidence>
<feature type="transmembrane region" description="Helical" evidence="7">
    <location>
        <begin position="54"/>
        <end position="73"/>
    </location>
</feature>
<evidence type="ECO:0000256" key="7">
    <source>
        <dbReference type="SAM" id="Phobius"/>
    </source>
</evidence>
<evidence type="ECO:0000256" key="6">
    <source>
        <dbReference type="SAM" id="MobiDB-lite"/>
    </source>
</evidence>
<comment type="subcellular location">
    <subcellularLocation>
        <location evidence="1">Membrane</location>
        <topology evidence="1">Single-pass membrane protein</topology>
    </subcellularLocation>
</comment>
<protein>
    <submittedName>
        <fullName evidence="8">Conjugal transfer protein TraI</fullName>
    </submittedName>
</protein>
<evidence type="ECO:0000256" key="4">
    <source>
        <dbReference type="ARBA" id="ARBA00022989"/>
    </source>
</evidence>
<dbReference type="RefSeq" id="WP_117351177.1">
    <property type="nucleotide sequence ID" value="NZ_CP020083.1"/>
</dbReference>
<feature type="compositionally biased region" description="Pro residues" evidence="6">
    <location>
        <begin position="135"/>
        <end position="148"/>
    </location>
</feature>
<dbReference type="EMBL" id="CP020083">
    <property type="protein sequence ID" value="ASR50227.1"/>
    <property type="molecule type" value="Genomic_DNA"/>
</dbReference>
<feature type="compositionally biased region" description="Polar residues" evidence="6">
    <location>
        <begin position="212"/>
        <end position="226"/>
    </location>
</feature>
<dbReference type="CDD" id="cd16429">
    <property type="entry name" value="VirB10"/>
    <property type="match status" value="1"/>
</dbReference>
<feature type="compositionally biased region" description="Basic and acidic residues" evidence="6">
    <location>
        <begin position="155"/>
        <end position="167"/>
    </location>
</feature>
<evidence type="ECO:0000256" key="5">
    <source>
        <dbReference type="ARBA" id="ARBA00023136"/>
    </source>
</evidence>
<dbReference type="Gene3D" id="2.40.128.260">
    <property type="entry name" value="Type IV secretion system, VirB10/TraB/TrbI"/>
    <property type="match status" value="1"/>
</dbReference>
<feature type="compositionally biased region" description="Low complexity" evidence="6">
    <location>
        <begin position="198"/>
        <end position="211"/>
    </location>
</feature>
<keyword evidence="4 7" id="KW-1133">Transmembrane helix</keyword>
<gene>
    <name evidence="8" type="ORF">B5J99_01030</name>
</gene>
<keyword evidence="5 7" id="KW-0472">Membrane</keyword>
<feature type="region of interest" description="Disordered" evidence="6">
    <location>
        <begin position="198"/>
        <end position="228"/>
    </location>
</feature>
<comment type="similarity">
    <text evidence="2">Belongs to the TrbI/VirB10 family.</text>
</comment>
<dbReference type="InterPro" id="IPR005498">
    <property type="entry name" value="T4SS_VirB10/TraB/TrbI"/>
</dbReference>
<keyword evidence="9" id="KW-1185">Reference proteome</keyword>
<proteinExistence type="inferred from homology"/>
<keyword evidence="3 7" id="KW-0812">Transmembrane</keyword>
<dbReference type="GeneID" id="303484156"/>
<reference evidence="8 9" key="1">
    <citation type="submission" date="2017-03" db="EMBL/GenBank/DDBJ databases">
        <title>Complete genome sequence of Blastomonas fulva degrading microcsystin LR.</title>
        <authorList>
            <person name="Lee H.-g."/>
            <person name="Jin L."/>
            <person name="oh H.-M."/>
        </authorList>
    </citation>
    <scope>NUCLEOTIDE SEQUENCE [LARGE SCALE GENOMIC DNA]</scope>
    <source>
        <strain evidence="8 9">T2</strain>
    </source>
</reference>
<dbReference type="Pfam" id="PF03743">
    <property type="entry name" value="TrbI"/>
    <property type="match status" value="1"/>
</dbReference>
<evidence type="ECO:0000313" key="9">
    <source>
        <dbReference type="Proteomes" id="UP000258016"/>
    </source>
</evidence>
<accession>A0ABM6M2Q1</accession>
<evidence type="ECO:0000313" key="8">
    <source>
        <dbReference type="EMBL" id="ASR50227.1"/>
    </source>
</evidence>
<evidence type="ECO:0000256" key="3">
    <source>
        <dbReference type="ARBA" id="ARBA00022692"/>
    </source>
</evidence>
<evidence type="ECO:0000256" key="2">
    <source>
        <dbReference type="ARBA" id="ARBA00010265"/>
    </source>
</evidence>
<dbReference type="Proteomes" id="UP000258016">
    <property type="component" value="Chromosome"/>
</dbReference>
<name>A0ABM6M2Q1_9SPHN</name>
<sequence length="426" mass="44481">MTTQAQTQETACDDKLTGHPDELVEETSVAPSGAEDLRIIAEPPRVMRLSRKTLAALGFVASLGIGGSLIYALQPKDDAPPENLIDTNSRNRADQVTGAPASYSDVPKLGPPLADGGGDLIGLGQQDGQNVPISPIEPPANDTPPPDPGIAAAEQARERAAQERDSARTSQLFLAGSSRGGEVRPSASFNSAPAAVNAAGDTTQAPAATATSSRQAFLGRSSNRGMESSERIMRLGSPNVVQAGSVIPAALITGIRSDLPGQITAQVTQNVYDSPTGRILLIPQGARLIGEYDSDVAGGQNRVLLAWDRLIFPGGHSILLDRLPGGDASGMAGLEDRTDYHSGSMLKAALISALLGVGTDLVASDDSDLVRALRFGTQDIVSQTGRQVVQRQLNVPPTLTVRPGFALRIIVTRDLILEPFKTGAAR</sequence>
<organism evidence="8 9">
    <name type="scientific">Blastomonas fulva</name>
    <dbReference type="NCBI Taxonomy" id="1550728"/>
    <lineage>
        <taxon>Bacteria</taxon>
        <taxon>Pseudomonadati</taxon>
        <taxon>Pseudomonadota</taxon>
        <taxon>Alphaproteobacteria</taxon>
        <taxon>Sphingomonadales</taxon>
        <taxon>Sphingomonadaceae</taxon>
        <taxon>Blastomonas</taxon>
    </lineage>
</organism>